<dbReference type="InterPro" id="IPR005982">
    <property type="entry name" value="Thioredox_Rdtase"/>
</dbReference>
<keyword evidence="7" id="KW-1015">Disulfide bond</keyword>
<dbReference type="InterPro" id="IPR023753">
    <property type="entry name" value="FAD/NAD-binding_dom"/>
</dbReference>
<evidence type="ECO:0000256" key="5">
    <source>
        <dbReference type="ARBA" id="ARBA00022827"/>
    </source>
</evidence>
<dbReference type="PRINTS" id="PR00368">
    <property type="entry name" value="FADPNR"/>
</dbReference>
<comment type="similarity">
    <text evidence="1 10">Belongs to the class-II pyridine nucleotide-disulfide oxidoreductase family.</text>
</comment>
<dbReference type="Gene3D" id="3.50.50.60">
    <property type="entry name" value="FAD/NAD(P)-binding domain"/>
    <property type="match status" value="2"/>
</dbReference>
<dbReference type="InterPro" id="IPR008255">
    <property type="entry name" value="Pyr_nucl-diS_OxRdtase_2_AS"/>
</dbReference>
<feature type="domain" description="FAD/NAD(P)-binding" evidence="12">
    <location>
        <begin position="8"/>
        <end position="294"/>
    </location>
</feature>
<name>A0ABN0XB62_9LACT</name>
<dbReference type="PRINTS" id="PR00469">
    <property type="entry name" value="PNDRDTASEII"/>
</dbReference>
<evidence type="ECO:0000256" key="4">
    <source>
        <dbReference type="ARBA" id="ARBA00022630"/>
    </source>
</evidence>
<dbReference type="NCBIfam" id="TIGR01292">
    <property type="entry name" value="TRX_reduct"/>
    <property type="match status" value="1"/>
</dbReference>
<dbReference type="InterPro" id="IPR036188">
    <property type="entry name" value="FAD/NAD-bd_sf"/>
</dbReference>
<reference evidence="14" key="1">
    <citation type="journal article" date="2019" name="Int. J. Syst. Evol. Microbiol.">
        <title>The Global Catalogue of Microorganisms (GCM) 10K type strain sequencing project: providing services to taxonomists for standard genome sequencing and annotation.</title>
        <authorList>
            <consortium name="The Broad Institute Genomics Platform"/>
            <consortium name="The Broad Institute Genome Sequencing Center for Infectious Disease"/>
            <person name="Wu L."/>
            <person name="Ma J."/>
        </authorList>
    </citation>
    <scope>NUCLEOTIDE SEQUENCE [LARGE SCALE GENOMIC DNA]</scope>
    <source>
        <strain evidence="14">JCM 12662</strain>
    </source>
</reference>
<evidence type="ECO:0000256" key="1">
    <source>
        <dbReference type="ARBA" id="ARBA00009333"/>
    </source>
</evidence>
<evidence type="ECO:0000256" key="6">
    <source>
        <dbReference type="ARBA" id="ARBA00023002"/>
    </source>
</evidence>
<comment type="caution">
    <text evidence="13">The sequence shown here is derived from an EMBL/GenBank/DDBJ whole genome shotgun (WGS) entry which is preliminary data.</text>
</comment>
<keyword evidence="11" id="KW-0521">NADP</keyword>
<keyword evidence="4 10" id="KW-0285">Flavoprotein</keyword>
<organism evidence="13 14">
    <name type="scientific">Alkalibacterium iburiense</name>
    <dbReference type="NCBI Taxonomy" id="290589"/>
    <lineage>
        <taxon>Bacteria</taxon>
        <taxon>Bacillati</taxon>
        <taxon>Bacillota</taxon>
        <taxon>Bacilli</taxon>
        <taxon>Lactobacillales</taxon>
        <taxon>Carnobacteriaceae</taxon>
        <taxon>Alkalibacterium</taxon>
    </lineage>
</organism>
<evidence type="ECO:0000313" key="13">
    <source>
        <dbReference type="EMBL" id="GAA0359806.1"/>
    </source>
</evidence>
<evidence type="ECO:0000259" key="12">
    <source>
        <dbReference type="Pfam" id="PF07992"/>
    </source>
</evidence>
<keyword evidence="6 10" id="KW-0560">Oxidoreductase</keyword>
<evidence type="ECO:0000256" key="11">
    <source>
        <dbReference type="RuleBase" id="RU003881"/>
    </source>
</evidence>
<evidence type="ECO:0000256" key="7">
    <source>
        <dbReference type="ARBA" id="ARBA00023157"/>
    </source>
</evidence>
<evidence type="ECO:0000256" key="9">
    <source>
        <dbReference type="ARBA" id="ARBA00048132"/>
    </source>
</evidence>
<dbReference type="RefSeq" id="WP_343754566.1">
    <property type="nucleotide sequence ID" value="NZ_BAAACW010000063.1"/>
</dbReference>
<comment type="catalytic activity">
    <reaction evidence="9 10">
        <text>[thioredoxin]-dithiol + NADP(+) = [thioredoxin]-disulfide + NADPH + H(+)</text>
        <dbReference type="Rhea" id="RHEA:20345"/>
        <dbReference type="Rhea" id="RHEA-COMP:10698"/>
        <dbReference type="Rhea" id="RHEA-COMP:10700"/>
        <dbReference type="ChEBI" id="CHEBI:15378"/>
        <dbReference type="ChEBI" id="CHEBI:29950"/>
        <dbReference type="ChEBI" id="CHEBI:50058"/>
        <dbReference type="ChEBI" id="CHEBI:57783"/>
        <dbReference type="ChEBI" id="CHEBI:58349"/>
        <dbReference type="EC" id="1.8.1.9"/>
    </reaction>
</comment>
<protein>
    <recommendedName>
        <fullName evidence="3 10">Thioredoxin reductase</fullName>
        <ecNumber evidence="10">1.8.1.9</ecNumber>
    </recommendedName>
</protein>
<keyword evidence="14" id="KW-1185">Reference proteome</keyword>
<evidence type="ECO:0000256" key="2">
    <source>
        <dbReference type="ARBA" id="ARBA00011738"/>
    </source>
</evidence>
<proteinExistence type="inferred from homology"/>
<sequence>MESETKLYDVIVIGAGPGGLTAALYASRSNLSTLILEKGLPGGQMNNTADIENYSGFDSIQGPDLSMKMYEGAKRFGAEHVYGDVQEVVDKGSVKEVKTSDKTYLAKAVIIGTGAEHKKLGVQGEAEYNGRGVSYCAVCDGAFFRDKHVVVVGGGDSAVEEGTYLTQFAKKVTIIHRRDELRAQKILQDRAFKNEKVDFIWDSVVEEITGEETVNGIHIRNVKTGEVSTIDAEGTFIYIGLLPNSDEFRSLGITNEEGWIVTDENRMTSVPGIFAIGDVRDTVLRQVATAVGDGSIAGNAAYQYVEELKESLEKQKA</sequence>
<comment type="subunit">
    <text evidence="2 10">Homodimer.</text>
</comment>
<dbReference type="InterPro" id="IPR050097">
    <property type="entry name" value="Ferredoxin-NADP_redctase_2"/>
</dbReference>
<evidence type="ECO:0000256" key="8">
    <source>
        <dbReference type="ARBA" id="ARBA00023284"/>
    </source>
</evidence>
<dbReference type="EMBL" id="BAAACW010000063">
    <property type="protein sequence ID" value="GAA0359806.1"/>
    <property type="molecule type" value="Genomic_DNA"/>
</dbReference>
<comment type="cofactor">
    <cofactor evidence="11">
        <name>FAD</name>
        <dbReference type="ChEBI" id="CHEBI:57692"/>
    </cofactor>
    <text evidence="11">Binds 1 FAD per subunit.</text>
</comment>
<evidence type="ECO:0000256" key="3">
    <source>
        <dbReference type="ARBA" id="ARBA00018719"/>
    </source>
</evidence>
<dbReference type="PROSITE" id="PS00573">
    <property type="entry name" value="PYRIDINE_REDOX_2"/>
    <property type="match status" value="1"/>
</dbReference>
<evidence type="ECO:0000256" key="10">
    <source>
        <dbReference type="RuleBase" id="RU003880"/>
    </source>
</evidence>
<dbReference type="Proteomes" id="UP001501166">
    <property type="component" value="Unassembled WGS sequence"/>
</dbReference>
<keyword evidence="5 10" id="KW-0274">FAD</keyword>
<dbReference type="EC" id="1.8.1.9" evidence="10"/>
<keyword evidence="8 10" id="KW-0676">Redox-active center</keyword>
<dbReference type="Pfam" id="PF07992">
    <property type="entry name" value="Pyr_redox_2"/>
    <property type="match status" value="1"/>
</dbReference>
<accession>A0ABN0XB62</accession>
<gene>
    <name evidence="13" type="primary">trxB</name>
    <name evidence="13" type="ORF">GCM10008932_10500</name>
</gene>
<dbReference type="SUPFAM" id="SSF51905">
    <property type="entry name" value="FAD/NAD(P)-binding domain"/>
    <property type="match status" value="1"/>
</dbReference>
<evidence type="ECO:0000313" key="14">
    <source>
        <dbReference type="Proteomes" id="UP001501166"/>
    </source>
</evidence>
<dbReference type="PANTHER" id="PTHR48105">
    <property type="entry name" value="THIOREDOXIN REDUCTASE 1-RELATED-RELATED"/>
    <property type="match status" value="1"/>
</dbReference>